<dbReference type="AlphaFoldDB" id="A0A2U8FUN5"/>
<dbReference type="InterPro" id="IPR019734">
    <property type="entry name" value="TPR_rpt"/>
</dbReference>
<dbReference type="SUPFAM" id="SSF48452">
    <property type="entry name" value="TPR-like"/>
    <property type="match status" value="1"/>
</dbReference>
<evidence type="ECO:0000313" key="3">
    <source>
        <dbReference type="EMBL" id="AWI54577.1"/>
    </source>
</evidence>
<evidence type="ECO:0000256" key="2">
    <source>
        <dbReference type="ARBA" id="ARBA00022803"/>
    </source>
</evidence>
<dbReference type="GO" id="GO:0003677">
    <property type="term" value="F:DNA binding"/>
    <property type="evidence" value="ECO:0007669"/>
    <property type="project" value="InterPro"/>
</dbReference>
<keyword evidence="4" id="KW-1185">Reference proteome</keyword>
<dbReference type="KEGG" id="aon:DEH84_14960"/>
<gene>
    <name evidence="3" type="ORF">DEH84_14960</name>
</gene>
<organism evidence="3 4">
    <name type="scientific">Aquabacterium olei</name>
    <dbReference type="NCBI Taxonomy" id="1296669"/>
    <lineage>
        <taxon>Bacteria</taxon>
        <taxon>Pseudomonadati</taxon>
        <taxon>Pseudomonadota</taxon>
        <taxon>Betaproteobacteria</taxon>
        <taxon>Burkholderiales</taxon>
        <taxon>Aquabacterium</taxon>
    </lineage>
</organism>
<dbReference type="Pfam" id="PF13432">
    <property type="entry name" value="TPR_16"/>
    <property type="match status" value="1"/>
</dbReference>
<accession>A0A2U8FUN5</accession>
<sequence>MPGRDTTFSLRQAQDLVGVSRAVIDALIDAGFVTPAAIPSRGRRLSFQDLMLLRTAHALRQARVPPRRIVGALQRLRAALPEALPVTGLRISAAGGQVVVRDAQGDWEPETGQQLLAFEVTPTPSGRLVILPRPQPDDDVATLFQRAVALETVDPRRAEAAYRAALARERDHLDSLLNLGAMLCEQRRCGDAVALYDAALARQPDVAWLHFNRAIALEDQDEVALAAQAYARSLQLDPALADAHFNLARLLELASDHQGAIRHLNAYRRLTTREDAP</sequence>
<evidence type="ECO:0000256" key="1">
    <source>
        <dbReference type="ARBA" id="ARBA00022737"/>
    </source>
</evidence>
<dbReference type="Proteomes" id="UP000244892">
    <property type="component" value="Chromosome"/>
</dbReference>
<dbReference type="PANTHER" id="PTHR45586">
    <property type="entry name" value="TPR REPEAT-CONTAINING PROTEIN PA4667"/>
    <property type="match status" value="1"/>
</dbReference>
<proteinExistence type="predicted"/>
<reference evidence="3 4" key="1">
    <citation type="submission" date="2018-05" db="EMBL/GenBank/DDBJ databases">
        <title>complete genome sequence of Aquabacterium olei NBRC 110486.</title>
        <authorList>
            <person name="Tang B."/>
            <person name="Chang J."/>
            <person name="Zhang L."/>
            <person name="Yang H."/>
        </authorList>
    </citation>
    <scope>NUCLEOTIDE SEQUENCE [LARGE SCALE GENOMIC DNA]</scope>
    <source>
        <strain evidence="3 4">NBRC 110486</strain>
    </source>
</reference>
<dbReference type="OrthoDB" id="9798174at2"/>
<dbReference type="InterPro" id="IPR011990">
    <property type="entry name" value="TPR-like_helical_dom_sf"/>
</dbReference>
<keyword evidence="1" id="KW-0677">Repeat</keyword>
<dbReference type="GO" id="GO:0006355">
    <property type="term" value="P:regulation of DNA-templated transcription"/>
    <property type="evidence" value="ECO:0007669"/>
    <property type="project" value="InterPro"/>
</dbReference>
<dbReference type="SMART" id="SM00028">
    <property type="entry name" value="TPR"/>
    <property type="match status" value="4"/>
</dbReference>
<keyword evidence="2" id="KW-0802">TPR repeat</keyword>
<dbReference type="Gene3D" id="1.25.40.10">
    <property type="entry name" value="Tetratricopeptide repeat domain"/>
    <property type="match status" value="1"/>
</dbReference>
<dbReference type="EMBL" id="CP029210">
    <property type="protein sequence ID" value="AWI54577.1"/>
    <property type="molecule type" value="Genomic_DNA"/>
</dbReference>
<dbReference type="PANTHER" id="PTHR45586:SF1">
    <property type="entry name" value="LIPOPOLYSACCHARIDE ASSEMBLY PROTEIN B"/>
    <property type="match status" value="1"/>
</dbReference>
<evidence type="ECO:0000313" key="4">
    <source>
        <dbReference type="Proteomes" id="UP000244892"/>
    </source>
</evidence>
<protein>
    <submittedName>
        <fullName evidence="3">Uncharacterized protein</fullName>
    </submittedName>
</protein>
<dbReference type="RefSeq" id="WP_109037571.1">
    <property type="nucleotide sequence ID" value="NZ_CP029210.1"/>
</dbReference>
<dbReference type="InterPro" id="IPR051012">
    <property type="entry name" value="CellSynth/LPSAsmb/PSIAsmb"/>
</dbReference>
<name>A0A2U8FUN5_9BURK</name>